<accession>A0A344TI21</accession>
<name>A0A344TI21_9BACT</name>
<dbReference type="AlphaFoldDB" id="A0A344TI21"/>
<dbReference type="RefSeq" id="WP_114067076.1">
    <property type="nucleotide sequence ID" value="NZ_CP030850.1"/>
</dbReference>
<dbReference type="Pfam" id="PF11009">
    <property type="entry name" value="BrxC"/>
    <property type="match status" value="1"/>
</dbReference>
<dbReference type="Proteomes" id="UP000251993">
    <property type="component" value="Chromosome"/>
</dbReference>
<protein>
    <submittedName>
        <fullName evidence="1">Bacillithiol system redox-active protein YtxJ</fullName>
    </submittedName>
</protein>
<dbReference type="KEGG" id="run:DR864_11315"/>
<dbReference type="Gene3D" id="3.40.30.10">
    <property type="entry name" value="Glutaredoxin"/>
    <property type="match status" value="1"/>
</dbReference>
<sequence length="115" mass="13192">MNWHPLNDSAQLEEIKKESHHYPVLILKHSTRCSISSATLGRLERSWKNEEVGDLKPYFLDLIAYRPISNQIAEEFEVEHESPQALIIRNGESVYDASHFDISFDDLKAQVAALV</sequence>
<proteinExistence type="predicted"/>
<evidence type="ECO:0000313" key="2">
    <source>
        <dbReference type="Proteomes" id="UP000251993"/>
    </source>
</evidence>
<dbReference type="EMBL" id="CP030850">
    <property type="protein sequence ID" value="AXE18292.1"/>
    <property type="molecule type" value="Genomic_DNA"/>
</dbReference>
<organism evidence="1 2">
    <name type="scientific">Runella rosea</name>
    <dbReference type="NCBI Taxonomy" id="2259595"/>
    <lineage>
        <taxon>Bacteria</taxon>
        <taxon>Pseudomonadati</taxon>
        <taxon>Bacteroidota</taxon>
        <taxon>Cytophagia</taxon>
        <taxon>Cytophagales</taxon>
        <taxon>Spirosomataceae</taxon>
        <taxon>Runella</taxon>
    </lineage>
</organism>
<gene>
    <name evidence="1" type="primary">ytxJ</name>
    <name evidence="1" type="ORF">DR864_11315</name>
</gene>
<dbReference type="InterPro" id="IPR022551">
    <property type="entry name" value="BrxC"/>
</dbReference>
<dbReference type="NCBIfam" id="TIGR04019">
    <property type="entry name" value="B_thiol_YtxJ"/>
    <property type="match status" value="1"/>
</dbReference>
<evidence type="ECO:0000313" key="1">
    <source>
        <dbReference type="EMBL" id="AXE18292.1"/>
    </source>
</evidence>
<keyword evidence="2" id="KW-1185">Reference proteome</keyword>
<reference evidence="1 2" key="1">
    <citation type="submission" date="2018-07" db="EMBL/GenBank/DDBJ databases">
        <title>Genome sequencing of Runella.</title>
        <authorList>
            <person name="Baek M.-G."/>
            <person name="Yi H."/>
        </authorList>
    </citation>
    <scope>NUCLEOTIDE SEQUENCE [LARGE SCALE GENOMIC DNA]</scope>
    <source>
        <strain evidence="1 2">HYN0085</strain>
    </source>
</reference>
<dbReference type="OrthoDB" id="677051at2"/>